<dbReference type="Proteomes" id="UP000652761">
    <property type="component" value="Unassembled WGS sequence"/>
</dbReference>
<proteinExistence type="predicted"/>
<name>A0A843TJ15_COLES</name>
<reference evidence="2" key="1">
    <citation type="submission" date="2017-07" db="EMBL/GenBank/DDBJ databases">
        <title>Taro Niue Genome Assembly and Annotation.</title>
        <authorList>
            <person name="Atibalentja N."/>
            <person name="Keating K."/>
            <person name="Fields C.J."/>
        </authorList>
    </citation>
    <scope>NUCLEOTIDE SEQUENCE</scope>
    <source>
        <strain evidence="2">Niue_2</strain>
        <tissue evidence="2">Leaf</tissue>
    </source>
</reference>
<organism evidence="2 3">
    <name type="scientific">Colocasia esculenta</name>
    <name type="common">Wild taro</name>
    <name type="synonym">Arum esculentum</name>
    <dbReference type="NCBI Taxonomy" id="4460"/>
    <lineage>
        <taxon>Eukaryota</taxon>
        <taxon>Viridiplantae</taxon>
        <taxon>Streptophyta</taxon>
        <taxon>Embryophyta</taxon>
        <taxon>Tracheophyta</taxon>
        <taxon>Spermatophyta</taxon>
        <taxon>Magnoliopsida</taxon>
        <taxon>Liliopsida</taxon>
        <taxon>Araceae</taxon>
        <taxon>Aroideae</taxon>
        <taxon>Colocasieae</taxon>
        <taxon>Colocasia</taxon>
    </lineage>
</organism>
<gene>
    <name evidence="2" type="ORF">Taro_001784</name>
</gene>
<comment type="caution">
    <text evidence="2">The sequence shown here is derived from an EMBL/GenBank/DDBJ whole genome shotgun (WGS) entry which is preliminary data.</text>
</comment>
<evidence type="ECO:0000256" key="1">
    <source>
        <dbReference type="SAM" id="MobiDB-lite"/>
    </source>
</evidence>
<evidence type="ECO:0000313" key="2">
    <source>
        <dbReference type="EMBL" id="MQL69483.1"/>
    </source>
</evidence>
<dbReference type="EMBL" id="NMUH01000038">
    <property type="protein sequence ID" value="MQL69483.1"/>
    <property type="molecule type" value="Genomic_DNA"/>
</dbReference>
<sequence length="267" mass="27724">MSIPPTNGGHDDDDESGRLGESDPADPDSGRVGSLDPVDSNGVWPTLGRPVNETTNKEILKPCPKRILKTGELGSNGFPFRAPTEQISAPQWNLAINSGGNPTRTAVDPSGLRWESHWVAGPGGTSHRSADPVGTPPPGCGVPVGAPTGRGVPVGLLPDNGFRWELPPVRGPPGGVSFGSRVPVGLPTGPRTTVGVPTCPWDHSGGPPLVREAPNGDPTGCGVPVRTPPPGCHSAHRGWPPVGKRPRWEYQRGTVPIGISNGDSLFL</sequence>
<keyword evidence="3" id="KW-1185">Reference proteome</keyword>
<dbReference type="AlphaFoldDB" id="A0A843TJ15"/>
<protein>
    <submittedName>
        <fullName evidence="2">Uncharacterized protein</fullName>
    </submittedName>
</protein>
<feature type="region of interest" description="Disordered" evidence="1">
    <location>
        <begin position="1"/>
        <end position="50"/>
    </location>
</feature>
<accession>A0A843TJ15</accession>
<evidence type="ECO:0000313" key="3">
    <source>
        <dbReference type="Proteomes" id="UP000652761"/>
    </source>
</evidence>